<dbReference type="HAMAP" id="MF_01321">
    <property type="entry name" value="RNApol_bact_RpoB"/>
    <property type="match status" value="1"/>
</dbReference>
<keyword evidence="1 6" id="KW-0240">DNA-directed RNA polymerase</keyword>
<dbReference type="EC" id="2.7.7.6" evidence="6 8"/>
<sequence length="1263" mass="141571">MLLKTVRDYSKRGDATAIPNLVEVQQAAYTRFLQQDKTHEKRDQKMGLESLLREVFPIVSYDESMQLEYIHYKLDEPRYTPEECKELRLTYGMPFRVGVRLVRKDVSEIPEEEIYLGEIPILLGGGEFIINGAERVIVNQLHRSPGVDFSIASAEADRPLHSARVIPERGSWIELEVTKKDVLSMRIDQSTKIPATTFLRALDENYSTTEKLLSLFYDLQSIPVADLKPEHYVAKPIIDTETGEELVSLGAQVGENIEQVLNSPLEKVQIIANPSDMLILNTLAEEKASHLDGMEVTDHEMALLTLYGRLRPGNPPQVDKARDLFKEKFFDENRYRLGKVGRFRINRKFDLEVPETEMQLRAEDFLKVVEYMLDLRAQRNKAHIDDIDHLGNRRLRTLDELAVEEMRKGFLKLRRTVQERMSVKDPDELAKVADLINSKSISSAIDHFFGRGELSQVVDQTNPLSTLTHERRLSALGPGGLNRKRAGFEVRDVHISHYGRVCPIETPEGTNIGLIASLGIYSQIDEYGFLLTPYRQVKNGKLTGEIVHLRADEEMKSTLGPADALDLEGKLTKGQVLARVDGDLAQVDSAQIDYVDISPKQLVGVSAALIPFLEHDDANRALMGSNMQRQAVPLIKTEPPAVATGMEKEVPRYSGMVVRAKNAGTITYVDSERLVVDNADEYVLRKFVGLNERTCLNQKPIVRLGEQVKKDQIIADGAATSKGELAVGKNALVAFNTFDGYNFEDAIVISERLVKEDVFTSIHIDEFDVEIRETKLGREEFTQDIPNVSEKMLSMLDEHGIIRIGAYVTPGDILVGKVSPKSKSELTPEEKLLHAIFGRAGEDVKNDSLEVPAGTEGIVIGAKRFSRRMHLNDEQKKQLRREMREYEASMDERAAELFRQMIEQINEATGTPMVDPSTRQKAGASDITEVVMEQIDSFDETWIKGNKSTREEAEQIYGQFWPRIEALRKEKERKLAHMKRGDELPSGVLEMVKVYLATKRHLSVGDKMAGRHGNKGVIARIVPEEDMPFLEDGTPVDLLLNPLGVPSRMNVGQILETHLGWACGVLGFQACTPVFDGATEDEIHQAIEEANKHVDDRLRECEEAGTPPGDREILAKMPAGGKIQLYDGRTGEPFDQRTTVGHMYMLKLHHLVDDKIHARATGPYSLITQQPLGGKARTGGQRFGEMEVWALEAYGAAYILQELLTVKSDDVEGRTKIYESMVKGVNTLEAGMPVAFDVLCNEIKGLGLNITMEKAEFDGGGIL</sequence>
<dbReference type="Pfam" id="PF04561">
    <property type="entry name" value="RNA_pol_Rpb2_2"/>
    <property type="match status" value="1"/>
</dbReference>
<evidence type="ECO:0000259" key="12">
    <source>
        <dbReference type="Pfam" id="PF04561"/>
    </source>
</evidence>
<comment type="function">
    <text evidence="6 8">DNA-dependent RNA polymerase catalyzes the transcription of DNA into RNA using the four ribonucleoside triphosphates as substrates.</text>
</comment>
<dbReference type="Gene3D" id="2.40.270.10">
    <property type="entry name" value="DNA-directed RNA polymerase, subunit 2, domain 6"/>
    <property type="match status" value="2"/>
</dbReference>
<dbReference type="InterPro" id="IPR007645">
    <property type="entry name" value="RNA_pol_Rpb2_3"/>
</dbReference>
<evidence type="ECO:0000256" key="4">
    <source>
        <dbReference type="ARBA" id="ARBA00023163"/>
    </source>
</evidence>
<evidence type="ECO:0000256" key="2">
    <source>
        <dbReference type="ARBA" id="ARBA00022679"/>
    </source>
</evidence>
<dbReference type="EMBL" id="JBGUBD010000001">
    <property type="protein sequence ID" value="MFA9476799.1"/>
    <property type="molecule type" value="Genomic_DNA"/>
</dbReference>
<feature type="coiled-coil region" evidence="9">
    <location>
        <begin position="869"/>
        <end position="896"/>
    </location>
</feature>
<evidence type="ECO:0000256" key="7">
    <source>
        <dbReference type="RuleBase" id="RU000434"/>
    </source>
</evidence>
<feature type="domain" description="RNA polymerase Rpb2" evidence="12">
    <location>
        <begin position="288"/>
        <end position="396"/>
    </location>
</feature>
<dbReference type="InterPro" id="IPR042107">
    <property type="entry name" value="DNA-dir_RNA_pol_bsu_ext_1_sf"/>
</dbReference>
<gene>
    <name evidence="6 16" type="primary">rpoB</name>
    <name evidence="16" type="ORF">ACERK3_00700</name>
</gene>
<evidence type="ECO:0000313" key="16">
    <source>
        <dbReference type="EMBL" id="MFA9476799.1"/>
    </source>
</evidence>
<dbReference type="RefSeq" id="WP_425343725.1">
    <property type="nucleotide sequence ID" value="NZ_JBGUBD010000001.1"/>
</dbReference>
<organism evidence="16 17">
    <name type="scientific">Natronomicrosphaera hydrolytica</name>
    <dbReference type="NCBI Taxonomy" id="3242702"/>
    <lineage>
        <taxon>Bacteria</taxon>
        <taxon>Pseudomonadati</taxon>
        <taxon>Planctomycetota</taxon>
        <taxon>Phycisphaerae</taxon>
        <taxon>Phycisphaerales</taxon>
        <taxon>Phycisphaeraceae</taxon>
        <taxon>Natronomicrosphaera</taxon>
    </lineage>
</organism>
<dbReference type="CDD" id="cd00653">
    <property type="entry name" value="RNA_pol_B_RPB2"/>
    <property type="match status" value="1"/>
</dbReference>
<evidence type="ECO:0000256" key="1">
    <source>
        <dbReference type="ARBA" id="ARBA00022478"/>
    </source>
</evidence>
<evidence type="ECO:0000259" key="13">
    <source>
        <dbReference type="Pfam" id="PF04563"/>
    </source>
</evidence>
<dbReference type="InterPro" id="IPR014724">
    <property type="entry name" value="RNA_pol_RPB2_OB-fold"/>
</dbReference>
<dbReference type="InterPro" id="IPR019462">
    <property type="entry name" value="DNA-dir_RNA_pol_bsu_external_1"/>
</dbReference>
<dbReference type="InterPro" id="IPR007641">
    <property type="entry name" value="RNA_pol_Rpb2_7"/>
</dbReference>
<evidence type="ECO:0000256" key="6">
    <source>
        <dbReference type="HAMAP-Rule" id="MF_01321"/>
    </source>
</evidence>
<dbReference type="InterPro" id="IPR037034">
    <property type="entry name" value="RNA_pol_Rpb2_2_sf"/>
</dbReference>
<dbReference type="Gene3D" id="2.40.50.100">
    <property type="match status" value="1"/>
</dbReference>
<dbReference type="Gene3D" id="3.90.1800.10">
    <property type="entry name" value="RNA polymerase alpha subunit dimerisation domain"/>
    <property type="match status" value="1"/>
</dbReference>
<dbReference type="InterPro" id="IPR037033">
    <property type="entry name" value="DNA-dir_RNAP_su2_hyb_sf"/>
</dbReference>
<dbReference type="SUPFAM" id="SSF64484">
    <property type="entry name" value="beta and beta-prime subunits of DNA dependent RNA-polymerase"/>
    <property type="match status" value="1"/>
</dbReference>
<evidence type="ECO:0000313" key="17">
    <source>
        <dbReference type="Proteomes" id="UP001575105"/>
    </source>
</evidence>
<keyword evidence="4 6" id="KW-0804">Transcription</keyword>
<dbReference type="Proteomes" id="UP001575105">
    <property type="component" value="Unassembled WGS sequence"/>
</dbReference>
<feature type="domain" description="DNA-directed RNA polymerase beta subunit external 1" evidence="15">
    <location>
        <begin position="534"/>
        <end position="598"/>
    </location>
</feature>
<reference evidence="16 17" key="1">
    <citation type="submission" date="2024-08" db="EMBL/GenBank/DDBJ databases">
        <title>Whole-genome sequencing of halo(alkali)philic microorganisms from hypersaline lakes.</title>
        <authorList>
            <person name="Sorokin D.Y."/>
            <person name="Merkel A.Y."/>
            <person name="Messina E."/>
            <person name="Yakimov M."/>
        </authorList>
    </citation>
    <scope>NUCLEOTIDE SEQUENCE [LARGE SCALE GENOMIC DNA]</scope>
    <source>
        <strain evidence="16 17">AB-hyl4</strain>
    </source>
</reference>
<dbReference type="PROSITE" id="PS01166">
    <property type="entry name" value="RNA_POL_BETA"/>
    <property type="match status" value="1"/>
</dbReference>
<dbReference type="InterPro" id="IPR007120">
    <property type="entry name" value="DNA-dir_RNAP_su2_dom"/>
</dbReference>
<dbReference type="Pfam" id="PF10385">
    <property type="entry name" value="RNA_pol_Rpb2_45"/>
    <property type="match status" value="1"/>
</dbReference>
<dbReference type="InterPro" id="IPR007644">
    <property type="entry name" value="RNA_pol_bsu_protrusion"/>
</dbReference>
<dbReference type="Pfam" id="PF00562">
    <property type="entry name" value="RNA_pol_Rpb2_6"/>
    <property type="match status" value="1"/>
</dbReference>
<evidence type="ECO:0000259" key="14">
    <source>
        <dbReference type="Pfam" id="PF04565"/>
    </source>
</evidence>
<dbReference type="Pfam" id="PF04560">
    <property type="entry name" value="RNA_pol_Rpb2_7"/>
    <property type="match status" value="1"/>
</dbReference>
<dbReference type="Gene3D" id="2.30.150.10">
    <property type="entry name" value="DNA-directed RNA polymerase, beta subunit, external 1 domain"/>
    <property type="match status" value="1"/>
</dbReference>
<evidence type="ECO:0000256" key="5">
    <source>
        <dbReference type="ARBA" id="ARBA00048552"/>
    </source>
</evidence>
<dbReference type="NCBIfam" id="TIGR02013">
    <property type="entry name" value="rpoB"/>
    <property type="match status" value="1"/>
</dbReference>
<keyword evidence="2 6" id="KW-0808">Transferase</keyword>
<feature type="domain" description="DNA-directed RNA polymerase subunit 2 hybrid-binding" evidence="10">
    <location>
        <begin position="660"/>
        <end position="1177"/>
    </location>
</feature>
<dbReference type="GO" id="GO:0003899">
    <property type="term" value="F:DNA-directed RNA polymerase activity"/>
    <property type="evidence" value="ECO:0007669"/>
    <property type="project" value="UniProtKB-EC"/>
</dbReference>
<feature type="domain" description="RNA polymerase Rpb2" evidence="11">
    <location>
        <begin position="1179"/>
        <end position="1253"/>
    </location>
</feature>
<accession>A0ABV4U2W3</accession>
<dbReference type="InterPro" id="IPR007121">
    <property type="entry name" value="RNA_pol_bsu_CS"/>
</dbReference>
<keyword evidence="17" id="KW-1185">Reference proteome</keyword>
<dbReference type="GO" id="GO:0000428">
    <property type="term" value="C:DNA-directed RNA polymerase complex"/>
    <property type="evidence" value="ECO:0007669"/>
    <property type="project" value="UniProtKB-KW"/>
</dbReference>
<dbReference type="InterPro" id="IPR015712">
    <property type="entry name" value="DNA-dir_RNA_pol_su2"/>
</dbReference>
<dbReference type="InterPro" id="IPR007642">
    <property type="entry name" value="RNA_pol_Rpb2_2"/>
</dbReference>
<protein>
    <recommendedName>
        <fullName evidence="6 8">DNA-directed RNA polymerase subunit beta</fullName>
        <shortName evidence="6">RNAP subunit beta</shortName>
        <ecNumber evidence="6 8">2.7.7.6</ecNumber>
    </recommendedName>
    <alternativeName>
        <fullName evidence="6">RNA polymerase subunit beta</fullName>
    </alternativeName>
    <alternativeName>
        <fullName evidence="6">Transcriptase subunit beta</fullName>
    </alternativeName>
</protein>
<comment type="similarity">
    <text evidence="6 7">Belongs to the RNA polymerase beta chain family.</text>
</comment>
<evidence type="ECO:0000259" key="15">
    <source>
        <dbReference type="Pfam" id="PF10385"/>
    </source>
</evidence>
<evidence type="ECO:0000256" key="8">
    <source>
        <dbReference type="RuleBase" id="RU363031"/>
    </source>
</evidence>
<dbReference type="NCBIfam" id="NF001616">
    <property type="entry name" value="PRK00405.1"/>
    <property type="match status" value="1"/>
</dbReference>
<dbReference type="InterPro" id="IPR010243">
    <property type="entry name" value="RNA_pol_bsu_bac"/>
</dbReference>
<name>A0ABV4U2W3_9BACT</name>
<dbReference type="Gene3D" id="3.90.1100.10">
    <property type="match status" value="2"/>
</dbReference>
<comment type="caution">
    <text evidence="16">The sequence shown here is derived from an EMBL/GenBank/DDBJ whole genome shotgun (WGS) entry which is preliminary data.</text>
</comment>
<keyword evidence="3 6" id="KW-0548">Nucleotidyltransferase</keyword>
<comment type="catalytic activity">
    <reaction evidence="5 6 8">
        <text>RNA(n) + a ribonucleoside 5'-triphosphate = RNA(n+1) + diphosphate</text>
        <dbReference type="Rhea" id="RHEA:21248"/>
        <dbReference type="Rhea" id="RHEA-COMP:14527"/>
        <dbReference type="Rhea" id="RHEA-COMP:17342"/>
        <dbReference type="ChEBI" id="CHEBI:33019"/>
        <dbReference type="ChEBI" id="CHEBI:61557"/>
        <dbReference type="ChEBI" id="CHEBI:140395"/>
        <dbReference type="EC" id="2.7.7.6"/>
    </reaction>
</comment>
<dbReference type="Gene3D" id="3.90.1110.10">
    <property type="entry name" value="RNA polymerase Rpb2, domain 2"/>
    <property type="match status" value="2"/>
</dbReference>
<feature type="domain" description="RNA polymerase beta subunit protrusion" evidence="13">
    <location>
        <begin position="20"/>
        <end position="442"/>
    </location>
</feature>
<proteinExistence type="inferred from homology"/>
<evidence type="ECO:0000259" key="10">
    <source>
        <dbReference type="Pfam" id="PF00562"/>
    </source>
</evidence>
<evidence type="ECO:0000256" key="9">
    <source>
        <dbReference type="SAM" id="Coils"/>
    </source>
</evidence>
<comment type="subunit">
    <text evidence="6 8">The RNAP catalytic core consists of 2 alpha, 1 beta, 1 beta' and 1 omega subunit. When a sigma factor is associated with the core the holoenzyme is formed, which can initiate transcription.</text>
</comment>
<dbReference type="Gene3D" id="2.40.50.150">
    <property type="match status" value="1"/>
</dbReference>
<dbReference type="Pfam" id="PF04563">
    <property type="entry name" value="RNA_pol_Rpb2_1"/>
    <property type="match status" value="1"/>
</dbReference>
<keyword evidence="9" id="KW-0175">Coiled coil</keyword>
<evidence type="ECO:0000259" key="11">
    <source>
        <dbReference type="Pfam" id="PF04560"/>
    </source>
</evidence>
<evidence type="ECO:0000256" key="3">
    <source>
        <dbReference type="ARBA" id="ARBA00022695"/>
    </source>
</evidence>
<dbReference type="Pfam" id="PF04565">
    <property type="entry name" value="RNA_pol_Rpb2_3"/>
    <property type="match status" value="1"/>
</dbReference>
<dbReference type="PANTHER" id="PTHR20856">
    <property type="entry name" value="DNA-DIRECTED RNA POLYMERASE I SUBUNIT 2"/>
    <property type="match status" value="1"/>
</dbReference>
<feature type="domain" description="RNA polymerase Rpb2" evidence="14">
    <location>
        <begin position="456"/>
        <end position="524"/>
    </location>
</feature>